<evidence type="ECO:0000256" key="14">
    <source>
        <dbReference type="ARBA" id="ARBA00023319"/>
    </source>
</evidence>
<dbReference type="FunFam" id="3.90.190.10:FF:000002">
    <property type="entry name" value="receptor-type tyrosine-protein phosphatase delta isoform X2"/>
    <property type="match status" value="1"/>
</dbReference>
<keyword evidence="4 17" id="KW-0812">Transmembrane</keyword>
<comment type="catalytic activity">
    <reaction evidence="15">
        <text>O-phospho-L-tyrosyl-[protein] + H2O = L-tyrosyl-[protein] + phosphate</text>
        <dbReference type="Rhea" id="RHEA:10684"/>
        <dbReference type="Rhea" id="RHEA-COMP:10136"/>
        <dbReference type="Rhea" id="RHEA-COMP:20101"/>
        <dbReference type="ChEBI" id="CHEBI:15377"/>
        <dbReference type="ChEBI" id="CHEBI:43474"/>
        <dbReference type="ChEBI" id="CHEBI:46858"/>
        <dbReference type="ChEBI" id="CHEBI:61978"/>
        <dbReference type="EC" id="3.1.3.48"/>
    </reaction>
</comment>
<evidence type="ECO:0000256" key="13">
    <source>
        <dbReference type="ARBA" id="ARBA00023180"/>
    </source>
</evidence>
<feature type="domain" description="Fibronectin type-III" evidence="21">
    <location>
        <begin position="397"/>
        <end position="491"/>
    </location>
</feature>
<feature type="region of interest" description="Disordered" evidence="16">
    <location>
        <begin position="375"/>
        <end position="398"/>
    </location>
</feature>
<dbReference type="InterPro" id="IPR000387">
    <property type="entry name" value="Tyr_Pase_dom"/>
</dbReference>
<dbReference type="InterPro" id="IPR029021">
    <property type="entry name" value="Prot-tyrosine_phosphatase-like"/>
</dbReference>
<dbReference type="EC" id="3.1.3.48" evidence="3"/>
<dbReference type="InterPro" id="IPR003598">
    <property type="entry name" value="Ig_sub2"/>
</dbReference>
<dbReference type="Gene3D" id="2.60.40.10">
    <property type="entry name" value="Immunoglobulins"/>
    <property type="match status" value="10"/>
</dbReference>
<dbReference type="FunFam" id="2.60.40.10:FF:000015">
    <property type="entry name" value="receptor-type tyrosine-protein phosphatase delta isoform X2"/>
    <property type="match status" value="1"/>
</dbReference>
<dbReference type="Ensembl" id="ENSSANT00000056183.1">
    <property type="protein sequence ID" value="ENSSANP00000052841.1"/>
    <property type="gene ID" value="ENSSANG00000026401.1"/>
</dbReference>
<dbReference type="InterPro" id="IPR036116">
    <property type="entry name" value="FN3_sf"/>
</dbReference>
<feature type="domain" description="Tyrosine-protein phosphatase" evidence="18">
    <location>
        <begin position="1103"/>
        <end position="1358"/>
    </location>
</feature>
<dbReference type="PROSITE" id="PS50853">
    <property type="entry name" value="FN3"/>
    <property type="match status" value="5"/>
</dbReference>
<dbReference type="InterPro" id="IPR013783">
    <property type="entry name" value="Ig-like_fold"/>
</dbReference>
<dbReference type="Pfam" id="PF13927">
    <property type="entry name" value="Ig_3"/>
    <property type="match status" value="3"/>
</dbReference>
<evidence type="ECO:0000256" key="5">
    <source>
        <dbReference type="ARBA" id="ARBA00022729"/>
    </source>
</evidence>
<keyword evidence="13" id="KW-0325">Glycoprotein</keyword>
<keyword evidence="5" id="KW-0732">Signal</keyword>
<evidence type="ECO:0000313" key="22">
    <source>
        <dbReference type="Ensembl" id="ENSSANP00000052841.1"/>
    </source>
</evidence>
<dbReference type="FunFam" id="2.60.40.10:FF:000036">
    <property type="entry name" value="receptor-type tyrosine-protein phosphatase delta isoform X1"/>
    <property type="match status" value="1"/>
</dbReference>
<protein>
    <recommendedName>
        <fullName evidence="3">protein-tyrosine-phosphatase</fullName>
        <ecNumber evidence="3">3.1.3.48</ecNumber>
    </recommendedName>
</protein>
<keyword evidence="7" id="KW-0378">Hydrolase</keyword>
<dbReference type="InterPro" id="IPR003961">
    <property type="entry name" value="FN3_dom"/>
</dbReference>
<dbReference type="FunFam" id="3.90.190.10:FF:000001">
    <property type="entry name" value="Receptor-type tyrosine-protein phosphatase F isoform A"/>
    <property type="match status" value="1"/>
</dbReference>
<keyword evidence="10 17" id="KW-0472">Membrane</keyword>
<proteinExistence type="inferred from homology"/>
<dbReference type="FunFam" id="2.60.40.10:FF:000010">
    <property type="entry name" value="receptor-type tyrosine-protein phosphatase delta isoform X1"/>
    <property type="match status" value="1"/>
</dbReference>
<evidence type="ECO:0000256" key="16">
    <source>
        <dbReference type="SAM" id="MobiDB-lite"/>
    </source>
</evidence>
<evidence type="ECO:0000256" key="8">
    <source>
        <dbReference type="ARBA" id="ARBA00022912"/>
    </source>
</evidence>
<dbReference type="PROSITE" id="PS50055">
    <property type="entry name" value="TYR_PHOSPHATASE_PTP"/>
    <property type="match status" value="2"/>
</dbReference>
<dbReference type="SMART" id="SM00194">
    <property type="entry name" value="PTPc"/>
    <property type="match status" value="2"/>
</dbReference>
<feature type="domain" description="Tyrosine specific protein phosphatases" evidence="19">
    <location>
        <begin position="1567"/>
        <end position="1640"/>
    </location>
</feature>
<evidence type="ECO:0000259" key="20">
    <source>
        <dbReference type="PROSITE" id="PS50835"/>
    </source>
</evidence>
<evidence type="ECO:0000256" key="7">
    <source>
        <dbReference type="ARBA" id="ARBA00022801"/>
    </source>
</evidence>
<evidence type="ECO:0000256" key="11">
    <source>
        <dbReference type="ARBA" id="ARBA00023157"/>
    </source>
</evidence>
<keyword evidence="12" id="KW-0675">Receptor</keyword>
<dbReference type="SMART" id="SM00409">
    <property type="entry name" value="IG"/>
    <property type="match status" value="3"/>
</dbReference>
<evidence type="ECO:0000256" key="12">
    <source>
        <dbReference type="ARBA" id="ARBA00023170"/>
    </source>
</evidence>
<dbReference type="InterPro" id="IPR003595">
    <property type="entry name" value="Tyr_Pase_cat"/>
</dbReference>
<dbReference type="InterPro" id="IPR003599">
    <property type="entry name" value="Ig_sub"/>
</dbReference>
<keyword evidence="6" id="KW-0677">Repeat</keyword>
<dbReference type="PROSITE" id="PS00383">
    <property type="entry name" value="TYR_PHOSPHATASE_1"/>
    <property type="match status" value="2"/>
</dbReference>
<dbReference type="PANTHER" id="PTHR46957">
    <property type="entry name" value="CYTOKINE RECEPTOR"/>
    <property type="match status" value="1"/>
</dbReference>
<feature type="domain" description="Ig-like" evidence="20">
    <location>
        <begin position="23"/>
        <end position="104"/>
    </location>
</feature>
<keyword evidence="8" id="KW-0904">Protein phosphatase</keyword>
<dbReference type="Proteomes" id="UP000472260">
    <property type="component" value="Unassembled WGS sequence"/>
</dbReference>
<dbReference type="PANTHER" id="PTHR46957:SF6">
    <property type="entry name" value="PROTEIN-TYROSINE-PHOSPHATASE"/>
    <property type="match status" value="1"/>
</dbReference>
<accession>A0A671P2E6</accession>
<dbReference type="InterPro" id="IPR050713">
    <property type="entry name" value="RTP_Phos/Ushers"/>
</dbReference>
<dbReference type="SMART" id="SM00060">
    <property type="entry name" value="FN3"/>
    <property type="match status" value="7"/>
</dbReference>
<sequence>MQVLSLCVCYECMCYVCVCMLAPRFTKIPADQIGVSGGVVSFVCQAAGDPKPQVFWNKKGKKEFDEGAGAVLRIQPLRAPRDENVYECVAKNTEGEVAVTSKLSIIREDLLPFGFPSIDMGPQLKVVERTRTATMLCAASGIPDPEISWFKDFLPVEPALSQGRIKQLRSGALQIERSEETDQGKYECVASNSQGVRYSSPANLYVRVRRVPPRFTIPPVSHEIMPGGSVNITCVAVGSPMPYVKWMLNSEDLTPEEEMPVGRNVLELNGVRESANYTCVAMSSLGIIESVAQVIVKSLPRAPGTPVVTETTPTSITITWDSGNPDPVSYYIIQYRAKSPDSKYETVDSITTTRYSIGGLYPNTEYEIRVSAVNTIGQGPPSNKVEARTGEQAPASPPRNIQARILSQNAVMVRWDEPEEPNGLIKGYRVYYTMDPSQPMSNWQIHNVQDSMITAIHSLVPSETYTIRVLAFTSVGDGPFSDPVHVKVRPGVPGQPGKFQVASAKCINLNKRVFDLSNKQEKRNFEPRTSYVVEGLRANTEYTFSLAAVSNKGIGAFTNEINQRTAQAMPRAPPRQVEVQPINSTSVKVSWRSVLPGQRNGQIRGYQVHYVRMENGESLGLPRIKDMMLDDEQDLQPETLYSISVGAYTIKGDGAQSVAHLVQTPVTCESPLVNETSAALIWTPQQSSDPLLEILGFRLTYGLINDSQSVSLDFRPEERQHNVTSLRPGGVYSFLLAARGRSGYSEEVQEQLSVPEFSPKGFPQLSEHVNATCCSLQLTWLPPNGSERNAGFTGCTLTYEEAGGGVEPRTLMVPADASSYTIHGLNPDRAYAVRISAHNSARSGPYSPQVLYRTTAFDTDVPRNFSVNLATKTSVLLTWEFPESSAPYRFTVEYNRQKMEVDARPRKAVIPNLQPDTSYDFKITSPEGNMGGLRHRIHAKTSPPILIRRPEVDHTRETEAMVTIILPSLDTRSSVRNIYVVVVPLKRARGVIRHLKSPDEMDLEEPLDAGDGLIWVVGPVLAVLFIICIVIAILLYKNKRKDSEPGTKCLLNNAEMMAHNPTDPVEMRRINFQTPGMMSHPPIPISELPEHTEHLKANDNLHLSQEYESIDPGQQFTWEHSNLEVNKPKNRYANVIAYDHTRVILAPTDGIMGSDYINANYIDGFRKQNAYIATQGPLPETFGDIWRMVWEQRAASVVMMTKLEEKSRIKCDQYWPSRGTDTFGAVQVALLDTMELATFCVRTFSLHKSGCNERREVRQFQFTAWPDHGVPEYPTPFLAFLRRVKACNPPDAGPVIVHCSAGVGRTGCFIVIDAMLERIRHERTVDVYGHVTLMRSQRNYMVQTEDQYGFIHEALLEAVACGNTEVAARSLCSYIQNLSQVEAGEHVTGIELEFKRLANSKAHTSRFVSANLPCNKFKNRLVNIMPYETTRVCLQPIRGLEGSDYINASFIDGYRQQRAYIATQGPLAETTEDFWRMLWEHNSTIVVMLTKLREMGREKCHQYWPAERSARYQYFVVDPMAEYNMPQYILREFKVTDARDGQSRTVRQFQFTDWPEQGVPKSGEGFIDFIGQVHKTKEQFGQDGPIAVHCSAGVGRTGVFITLSIVLERMRYEGAVDIFQTVKMLRTQRPAMVQTEDEYQFCYQAALEYLGSFDHYAT</sequence>
<feature type="domain" description="Fibronectin type-III" evidence="21">
    <location>
        <begin position="759"/>
        <end position="858"/>
    </location>
</feature>
<dbReference type="FunFam" id="2.60.40.10:FF:000027">
    <property type="entry name" value="receptor-type tyrosine-protein phosphatase delta isoform X1"/>
    <property type="match status" value="1"/>
</dbReference>
<reference evidence="22" key="2">
    <citation type="submission" date="2025-09" db="UniProtKB">
        <authorList>
            <consortium name="Ensembl"/>
        </authorList>
    </citation>
    <scope>IDENTIFICATION</scope>
</reference>
<dbReference type="Gene3D" id="3.90.190.10">
    <property type="entry name" value="Protein tyrosine phosphatase superfamily"/>
    <property type="match status" value="2"/>
</dbReference>
<evidence type="ECO:0000256" key="1">
    <source>
        <dbReference type="ARBA" id="ARBA00004479"/>
    </source>
</evidence>
<organism evidence="22 23">
    <name type="scientific">Sinocyclocheilus anshuiensis</name>
    <dbReference type="NCBI Taxonomy" id="1608454"/>
    <lineage>
        <taxon>Eukaryota</taxon>
        <taxon>Metazoa</taxon>
        <taxon>Chordata</taxon>
        <taxon>Craniata</taxon>
        <taxon>Vertebrata</taxon>
        <taxon>Euteleostomi</taxon>
        <taxon>Actinopterygii</taxon>
        <taxon>Neopterygii</taxon>
        <taxon>Teleostei</taxon>
        <taxon>Ostariophysi</taxon>
        <taxon>Cypriniformes</taxon>
        <taxon>Cyprinidae</taxon>
        <taxon>Cyprininae</taxon>
        <taxon>Sinocyclocheilus</taxon>
    </lineage>
</organism>
<keyword evidence="9 17" id="KW-1133">Transmembrane helix</keyword>
<evidence type="ECO:0000259" key="21">
    <source>
        <dbReference type="PROSITE" id="PS50853"/>
    </source>
</evidence>
<evidence type="ECO:0000256" key="2">
    <source>
        <dbReference type="ARBA" id="ARBA00010504"/>
    </source>
</evidence>
<dbReference type="SMART" id="SM00408">
    <property type="entry name" value="IGc2"/>
    <property type="match status" value="3"/>
</dbReference>
<feature type="domain" description="Tyrosine-protein phosphatase" evidence="18">
    <location>
        <begin position="1390"/>
        <end position="1649"/>
    </location>
</feature>
<dbReference type="GO" id="GO:0016020">
    <property type="term" value="C:membrane"/>
    <property type="evidence" value="ECO:0007669"/>
    <property type="project" value="UniProtKB-SubCell"/>
</dbReference>
<evidence type="ECO:0000313" key="23">
    <source>
        <dbReference type="Proteomes" id="UP000472260"/>
    </source>
</evidence>
<evidence type="ECO:0000256" key="10">
    <source>
        <dbReference type="ARBA" id="ARBA00023136"/>
    </source>
</evidence>
<dbReference type="CDD" id="cd00063">
    <property type="entry name" value="FN3"/>
    <property type="match status" value="6"/>
</dbReference>
<evidence type="ECO:0000256" key="6">
    <source>
        <dbReference type="ARBA" id="ARBA00022737"/>
    </source>
</evidence>
<dbReference type="InterPro" id="IPR036179">
    <property type="entry name" value="Ig-like_dom_sf"/>
</dbReference>
<name>A0A671P2E6_9TELE</name>
<dbReference type="InterPro" id="IPR000242">
    <property type="entry name" value="PTP_cat"/>
</dbReference>
<evidence type="ECO:0000256" key="17">
    <source>
        <dbReference type="SAM" id="Phobius"/>
    </source>
</evidence>
<dbReference type="SUPFAM" id="SSF52799">
    <property type="entry name" value="(Phosphotyrosine protein) phosphatases II"/>
    <property type="match status" value="2"/>
</dbReference>
<evidence type="ECO:0000256" key="4">
    <source>
        <dbReference type="ARBA" id="ARBA00022692"/>
    </source>
</evidence>
<comment type="subcellular location">
    <subcellularLocation>
        <location evidence="1">Membrane</location>
        <topology evidence="1">Single-pass type I membrane protein</topology>
    </subcellularLocation>
</comment>
<dbReference type="FunFam" id="2.60.40.10:FF:000066">
    <property type="entry name" value="receptor-type tyrosine-protein phosphatase delta isoform X1"/>
    <property type="match status" value="1"/>
</dbReference>
<evidence type="ECO:0000259" key="19">
    <source>
        <dbReference type="PROSITE" id="PS50056"/>
    </source>
</evidence>
<evidence type="ECO:0000256" key="3">
    <source>
        <dbReference type="ARBA" id="ARBA00013064"/>
    </source>
</evidence>
<dbReference type="Pfam" id="PF00041">
    <property type="entry name" value="fn3"/>
    <property type="match status" value="5"/>
</dbReference>
<reference evidence="22" key="1">
    <citation type="submission" date="2025-08" db="UniProtKB">
        <authorList>
            <consortium name="Ensembl"/>
        </authorList>
    </citation>
    <scope>IDENTIFICATION</scope>
</reference>
<dbReference type="CDD" id="cd05738">
    <property type="entry name" value="IgI_2_RPTP_IIa_LAR_like"/>
    <property type="match status" value="1"/>
</dbReference>
<keyword evidence="11" id="KW-1015">Disulfide bond</keyword>
<dbReference type="SMART" id="SM00404">
    <property type="entry name" value="PTPc_motif"/>
    <property type="match status" value="2"/>
</dbReference>
<dbReference type="CDD" id="cd05739">
    <property type="entry name" value="IgI_3_RPTP_IIa_LAR_like"/>
    <property type="match status" value="1"/>
</dbReference>
<feature type="domain" description="Ig-like" evidence="20">
    <location>
        <begin position="116"/>
        <end position="199"/>
    </location>
</feature>
<dbReference type="PRINTS" id="PR00700">
    <property type="entry name" value="PRTYPHPHTASE"/>
</dbReference>
<dbReference type="SUPFAM" id="SSF49265">
    <property type="entry name" value="Fibronectin type III"/>
    <property type="match status" value="4"/>
</dbReference>
<keyword evidence="23" id="KW-1185">Reference proteome</keyword>
<dbReference type="FunFam" id="2.60.40.10:FF:000023">
    <property type="entry name" value="receptor-type tyrosine-protein phosphatase delta isoform X2"/>
    <property type="match status" value="1"/>
</dbReference>
<feature type="domain" description="Fibronectin type-III" evidence="21">
    <location>
        <begin position="861"/>
        <end position="945"/>
    </location>
</feature>
<feature type="domain" description="Tyrosine specific protein phosphatases" evidence="19">
    <location>
        <begin position="1278"/>
        <end position="1349"/>
    </location>
</feature>
<evidence type="ECO:0000256" key="9">
    <source>
        <dbReference type="ARBA" id="ARBA00022989"/>
    </source>
</evidence>
<feature type="domain" description="Fibronectin type-III" evidence="21">
    <location>
        <begin position="573"/>
        <end position="667"/>
    </location>
</feature>
<comment type="similarity">
    <text evidence="2">Belongs to the protein-tyrosine phosphatase family. Receptor class 2A subfamily.</text>
</comment>
<evidence type="ECO:0000256" key="15">
    <source>
        <dbReference type="ARBA" id="ARBA00051722"/>
    </source>
</evidence>
<dbReference type="InterPro" id="IPR007110">
    <property type="entry name" value="Ig-like_dom"/>
</dbReference>
<dbReference type="SUPFAM" id="SSF48726">
    <property type="entry name" value="Immunoglobulin"/>
    <property type="match status" value="3"/>
</dbReference>
<dbReference type="InterPro" id="IPR016130">
    <property type="entry name" value="Tyr_Pase_AS"/>
</dbReference>
<feature type="domain" description="Ig-like" evidence="20">
    <location>
        <begin position="213"/>
        <end position="295"/>
    </location>
</feature>
<dbReference type="GO" id="GO:0004725">
    <property type="term" value="F:protein tyrosine phosphatase activity"/>
    <property type="evidence" value="ECO:0007669"/>
    <property type="project" value="UniProtKB-EC"/>
</dbReference>
<evidence type="ECO:0000259" key="18">
    <source>
        <dbReference type="PROSITE" id="PS50055"/>
    </source>
</evidence>
<dbReference type="Pfam" id="PF00102">
    <property type="entry name" value="Y_phosphatase"/>
    <property type="match status" value="2"/>
</dbReference>
<dbReference type="PROSITE" id="PS50056">
    <property type="entry name" value="TYR_PHOSPHATASE_2"/>
    <property type="match status" value="2"/>
</dbReference>
<gene>
    <name evidence="22" type="primary">LOC107655457</name>
</gene>
<feature type="domain" description="Fibronectin type-III" evidence="21">
    <location>
        <begin position="302"/>
        <end position="392"/>
    </location>
</feature>
<dbReference type="PROSITE" id="PS50835">
    <property type="entry name" value="IG_LIKE"/>
    <property type="match status" value="3"/>
</dbReference>
<feature type="transmembrane region" description="Helical" evidence="17">
    <location>
        <begin position="1013"/>
        <end position="1036"/>
    </location>
</feature>
<keyword evidence="14" id="KW-0393">Immunoglobulin domain</keyword>